<evidence type="ECO:0008006" key="3">
    <source>
        <dbReference type="Google" id="ProtNLM"/>
    </source>
</evidence>
<evidence type="ECO:0000313" key="1">
    <source>
        <dbReference type="EMBL" id="CCZ25957.1"/>
    </source>
</evidence>
<dbReference type="InterPro" id="IPR036388">
    <property type="entry name" value="WH-like_DNA-bd_sf"/>
</dbReference>
<dbReference type="SUPFAM" id="SSF46785">
    <property type="entry name" value="Winged helix' DNA-binding domain"/>
    <property type="match status" value="1"/>
</dbReference>
<dbReference type="PANTHER" id="PTHR33221">
    <property type="entry name" value="WINGED HELIX-TURN-HELIX TRANSCRIPTIONAL REGULATOR, RRF2 FAMILY"/>
    <property type="match status" value="1"/>
</dbReference>
<evidence type="ECO:0000313" key="2">
    <source>
        <dbReference type="Proteomes" id="UP000017998"/>
    </source>
</evidence>
<name>R5QYZ0_9FIRM</name>
<dbReference type="CDD" id="cd00090">
    <property type="entry name" value="HTH_ARSR"/>
    <property type="match status" value="1"/>
</dbReference>
<dbReference type="Pfam" id="PF02082">
    <property type="entry name" value="Rrf2"/>
    <property type="match status" value="1"/>
</dbReference>
<accession>R5QYZ0</accession>
<dbReference type="GO" id="GO:0003700">
    <property type="term" value="F:DNA-binding transcription factor activity"/>
    <property type="evidence" value="ECO:0007669"/>
    <property type="project" value="TreeGrafter"/>
</dbReference>
<dbReference type="InterPro" id="IPR000944">
    <property type="entry name" value="Tscrpt_reg_Rrf2"/>
</dbReference>
<dbReference type="InterPro" id="IPR036390">
    <property type="entry name" value="WH_DNA-bd_sf"/>
</dbReference>
<gene>
    <name evidence="1" type="ORF">BN734_01707</name>
</gene>
<dbReference type="GO" id="GO:0005829">
    <property type="term" value="C:cytosol"/>
    <property type="evidence" value="ECO:0007669"/>
    <property type="project" value="TreeGrafter"/>
</dbReference>
<dbReference type="NCBIfam" id="TIGR00738">
    <property type="entry name" value="rrf2_super"/>
    <property type="match status" value="1"/>
</dbReference>
<protein>
    <recommendedName>
        <fullName evidence="3">Rrf2 family transcriptional regulator</fullName>
    </recommendedName>
</protein>
<dbReference type="Proteomes" id="UP000017998">
    <property type="component" value="Unassembled WGS sequence"/>
</dbReference>
<comment type="caution">
    <text evidence="1">The sequence shown here is derived from an EMBL/GenBank/DDBJ whole genome shotgun (WGS) entry which is preliminary data.</text>
</comment>
<dbReference type="RefSeq" id="WP_009243421.1">
    <property type="nucleotide sequence ID" value="NZ_HF995176.1"/>
</dbReference>
<reference evidence="1" key="1">
    <citation type="submission" date="2012-11" db="EMBL/GenBank/DDBJ databases">
        <title>Dependencies among metagenomic species, viruses, plasmids and units of genetic variation.</title>
        <authorList>
            <person name="Nielsen H.B."/>
            <person name="Almeida M."/>
            <person name="Juncker A.S."/>
            <person name="Rasmussen S."/>
            <person name="Li J."/>
            <person name="Sunagawa S."/>
            <person name="Plichta D."/>
            <person name="Gautier L."/>
            <person name="Le Chatelier E."/>
            <person name="Peletier E."/>
            <person name="Bonde I."/>
            <person name="Nielsen T."/>
            <person name="Manichanh C."/>
            <person name="Arumugam M."/>
            <person name="Batto J."/>
            <person name="Santos M.B.Q.D."/>
            <person name="Blom N."/>
            <person name="Borruel N."/>
            <person name="Burgdorf K.S."/>
            <person name="Boumezbeur F."/>
            <person name="Casellas F."/>
            <person name="Dore J."/>
            <person name="Guarner F."/>
            <person name="Hansen T."/>
            <person name="Hildebrand F."/>
            <person name="Kaas R.S."/>
            <person name="Kennedy S."/>
            <person name="Kristiansen K."/>
            <person name="Kultima J.R."/>
            <person name="Leonard P."/>
            <person name="Levenez F."/>
            <person name="Lund O."/>
            <person name="Moumen B."/>
            <person name="Le Paslier D."/>
            <person name="Pons N."/>
            <person name="Pedersen O."/>
            <person name="Prifti E."/>
            <person name="Qin J."/>
            <person name="Raes J."/>
            <person name="Tap J."/>
            <person name="Tims S."/>
            <person name="Ussery D.W."/>
            <person name="Yamada T."/>
            <person name="MetaHit consortium"/>
            <person name="Renault P."/>
            <person name="Sicheritz-Ponten T."/>
            <person name="Bork P."/>
            <person name="Wang J."/>
            <person name="Brunak S."/>
            <person name="Ehrlich S.D."/>
        </authorList>
    </citation>
    <scope>NUCLEOTIDE SEQUENCE [LARGE SCALE GENOMIC DNA]</scope>
</reference>
<dbReference type="Gene3D" id="1.10.10.10">
    <property type="entry name" value="Winged helix-like DNA-binding domain superfamily/Winged helix DNA-binding domain"/>
    <property type="match status" value="1"/>
</dbReference>
<dbReference type="EMBL" id="CAZS010000064">
    <property type="protein sequence ID" value="CCZ25957.1"/>
    <property type="molecule type" value="Genomic_DNA"/>
</dbReference>
<dbReference type="AlphaFoldDB" id="R5QYZ0"/>
<dbReference type="PROSITE" id="PS51197">
    <property type="entry name" value="HTH_RRF2_2"/>
    <property type="match status" value="1"/>
</dbReference>
<organism evidence="1 2">
    <name type="scientific">[Ruminococcus] torques CAG:61</name>
    <dbReference type="NCBI Taxonomy" id="1263108"/>
    <lineage>
        <taxon>Bacteria</taxon>
        <taxon>Bacillati</taxon>
        <taxon>Bacillota</taxon>
        <taxon>Clostridia</taxon>
        <taxon>Lachnospirales</taxon>
        <taxon>Lachnospiraceae</taxon>
        <taxon>Mediterraneibacter</taxon>
    </lineage>
</organism>
<dbReference type="PANTHER" id="PTHR33221:SF2">
    <property type="entry name" value="TRANSCRIPTIONAL REGULATOR"/>
    <property type="match status" value="1"/>
</dbReference>
<proteinExistence type="predicted"/>
<dbReference type="InterPro" id="IPR011991">
    <property type="entry name" value="ArsR-like_HTH"/>
</dbReference>
<sequence length="144" mass="16690">MQLNRTTDYVVRIVYFLSNENRIFTSEEISEAIGCSRGYVISILRKLSKEGLVEVIRGVKGGFRLKKRPDAISLFDVIKIMEDTICINQCLNEEENCNLKATDYCPVRRFYLSLQEQIESELKHMTFEMLRKSGGGRIEYFNSS</sequence>